<dbReference type="Proteomes" id="UP000053105">
    <property type="component" value="Unassembled WGS sequence"/>
</dbReference>
<accession>A0A0M8ZYG2</accession>
<keyword evidence="1" id="KW-0812">Transmembrane</keyword>
<name>A0A0M8ZYG2_9HYME</name>
<dbReference type="OrthoDB" id="8117927at2759"/>
<gene>
    <name evidence="2" type="ORF">WN51_13738</name>
</gene>
<organism evidence="2 3">
    <name type="scientific">Melipona quadrifasciata</name>
    <dbReference type="NCBI Taxonomy" id="166423"/>
    <lineage>
        <taxon>Eukaryota</taxon>
        <taxon>Metazoa</taxon>
        <taxon>Ecdysozoa</taxon>
        <taxon>Arthropoda</taxon>
        <taxon>Hexapoda</taxon>
        <taxon>Insecta</taxon>
        <taxon>Pterygota</taxon>
        <taxon>Neoptera</taxon>
        <taxon>Endopterygota</taxon>
        <taxon>Hymenoptera</taxon>
        <taxon>Apocrita</taxon>
        <taxon>Aculeata</taxon>
        <taxon>Apoidea</taxon>
        <taxon>Anthophila</taxon>
        <taxon>Apidae</taxon>
        <taxon>Melipona</taxon>
    </lineage>
</organism>
<dbReference type="AlphaFoldDB" id="A0A0M8ZYG2"/>
<proteinExistence type="predicted"/>
<reference evidence="2 3" key="1">
    <citation type="submission" date="2015-07" db="EMBL/GenBank/DDBJ databases">
        <title>The genome of Melipona quadrifasciata.</title>
        <authorList>
            <person name="Pan H."/>
            <person name="Kapheim K."/>
        </authorList>
    </citation>
    <scope>NUCLEOTIDE SEQUENCE [LARGE SCALE GENOMIC DNA]</scope>
    <source>
        <strain evidence="2">0111107301</strain>
        <tissue evidence="2">Whole body</tissue>
    </source>
</reference>
<evidence type="ECO:0000256" key="1">
    <source>
        <dbReference type="SAM" id="Phobius"/>
    </source>
</evidence>
<protein>
    <submittedName>
        <fullName evidence="2">Uncharacterized protein</fullName>
    </submittedName>
</protein>
<sequence>MVAFTEMKVLPCPRASPYEPSQLDFWPGGLLIDDALVETMTQYTVVVCEPPSAMKTINIQMKVVVVVFLVAVVATRALPLSKVHVKFISPPHVYEHGITTDGDRTIDQRSYISIGRRSTTGSPKEFGTIFHFDKRQRLRNEANIVPLYIKPENAESLWPVGVFIPPVDINDLGYSSQESRHITPDFSNGLEYHDPYLLTGEEAMLAVKYLYSQGELFYDDIPHERALLRNQEERRRNGLHDHILKSLRPTSPFWKDS</sequence>
<dbReference type="EMBL" id="KQ435794">
    <property type="protein sequence ID" value="KOX73660.1"/>
    <property type="molecule type" value="Genomic_DNA"/>
</dbReference>
<keyword evidence="3" id="KW-1185">Reference proteome</keyword>
<evidence type="ECO:0000313" key="3">
    <source>
        <dbReference type="Proteomes" id="UP000053105"/>
    </source>
</evidence>
<keyword evidence="1" id="KW-1133">Transmembrane helix</keyword>
<evidence type="ECO:0000313" key="2">
    <source>
        <dbReference type="EMBL" id="KOX73660.1"/>
    </source>
</evidence>
<feature type="transmembrane region" description="Helical" evidence="1">
    <location>
        <begin position="59"/>
        <end position="78"/>
    </location>
</feature>
<keyword evidence="1" id="KW-0472">Membrane</keyword>